<evidence type="ECO:0000313" key="3">
    <source>
        <dbReference type="EMBL" id="CAU97192.1"/>
    </source>
</evidence>
<sequence length="180" mass="20107">MTGTACNFLPLMAHSSGHLTDKPELREYYGSANTSTKRQNAYPVMRLVALMNLGSHILLNAVTAPYRQSETVLAHSMLATIPDNSITLFDKLFYSEDLLLTLNQKGCNRHWLLPAWKNIASEMIELGNTASPGTIPKRLEHLQGALEVVFITKRPRPSRPRSVKISKTRYPVKHSAAPLK</sequence>
<dbReference type="GO" id="GO:0003677">
    <property type="term" value="F:DNA binding"/>
    <property type="evidence" value="ECO:0007669"/>
    <property type="project" value="InterPro"/>
</dbReference>
<dbReference type="PANTHER" id="PTHR37529">
    <property type="entry name" value="TRANSPOSASE INSG FOR INSERTION SEQUENCE ELEMENT IS4-RELATED"/>
    <property type="match status" value="1"/>
</dbReference>
<dbReference type="GO" id="GO:0004803">
    <property type="term" value="F:transposase activity"/>
    <property type="evidence" value="ECO:0007669"/>
    <property type="project" value="InterPro"/>
</dbReference>
<accession>B7LHI2</accession>
<dbReference type="InterPro" id="IPR002559">
    <property type="entry name" value="Transposase_11"/>
</dbReference>
<name>B7LHI2_ECO55</name>
<dbReference type="HOGENOM" id="CLU_134319_0_0_6"/>
<keyword evidence="4" id="KW-1185">Reference proteome</keyword>
<dbReference type="KEGG" id="eck:EC55989_1334"/>
<feature type="domain" description="Transposase IS4-like" evidence="2">
    <location>
        <begin position="35"/>
        <end position="131"/>
    </location>
</feature>
<protein>
    <recommendedName>
        <fullName evidence="2">Transposase IS4-like domain-containing protein</fullName>
    </recommendedName>
</protein>
<evidence type="ECO:0000259" key="2">
    <source>
        <dbReference type="Pfam" id="PF01609"/>
    </source>
</evidence>
<proteinExistence type="predicted"/>
<dbReference type="GO" id="GO:0006313">
    <property type="term" value="P:DNA transposition"/>
    <property type="evidence" value="ECO:0007669"/>
    <property type="project" value="InterPro"/>
</dbReference>
<gene>
    <name evidence="3" type="ordered locus">EC55989_1334</name>
</gene>
<dbReference type="Pfam" id="PF01609">
    <property type="entry name" value="DDE_Tnp_1"/>
    <property type="match status" value="1"/>
</dbReference>
<dbReference type="PANTHER" id="PTHR37529:SF1">
    <property type="entry name" value="TRANSPOSASE INSG FOR INSERTION SEQUENCE ELEMENT IS4-RELATED"/>
    <property type="match status" value="1"/>
</dbReference>
<feature type="compositionally biased region" description="Basic residues" evidence="1">
    <location>
        <begin position="157"/>
        <end position="172"/>
    </location>
</feature>
<dbReference type="AlphaFoldDB" id="B7LHI2"/>
<feature type="region of interest" description="Disordered" evidence="1">
    <location>
        <begin position="157"/>
        <end position="180"/>
    </location>
</feature>
<evidence type="ECO:0000313" key="4">
    <source>
        <dbReference type="Proteomes" id="UP000000746"/>
    </source>
</evidence>
<evidence type="ECO:0000256" key="1">
    <source>
        <dbReference type="SAM" id="MobiDB-lite"/>
    </source>
</evidence>
<dbReference type="EMBL" id="CU928145">
    <property type="protein sequence ID" value="CAU97192.1"/>
    <property type="molecule type" value="Genomic_DNA"/>
</dbReference>
<reference evidence="4" key="1">
    <citation type="journal article" date="2009" name="PLoS Genet.">
        <title>Organised genome dynamics in the Escherichia coli species results in highly diverse adaptive paths.</title>
        <authorList>
            <person name="Touchon M."/>
            <person name="Hoede C."/>
            <person name="Tenaillon O."/>
            <person name="Barbe V."/>
            <person name="Baeriswyl S."/>
            <person name="Bidet P."/>
            <person name="Bingen E."/>
            <person name="Bonacorsi S."/>
            <person name="Bouchier C."/>
            <person name="Bouvet O."/>
            <person name="Calteau A."/>
            <person name="Chiapello H."/>
            <person name="Clermont O."/>
            <person name="Cruveiller S."/>
            <person name="Danchin A."/>
            <person name="Diard M."/>
            <person name="Dossat C."/>
            <person name="Karoui M.E."/>
            <person name="Frapy E."/>
            <person name="Garry L."/>
            <person name="Ghigo J.M."/>
            <person name="Gilles A.M."/>
            <person name="Johnson J."/>
            <person name="Le Bouguenec C."/>
            <person name="Lescat M."/>
            <person name="Mangenot S."/>
            <person name="Martinez-Jehanne V."/>
            <person name="Matic I."/>
            <person name="Nassif X."/>
            <person name="Oztas S."/>
            <person name="Petit M.A."/>
            <person name="Pichon C."/>
            <person name="Rouy Z."/>
            <person name="Ruf C.S."/>
            <person name="Schneider D."/>
            <person name="Tourret J."/>
            <person name="Vacherie B."/>
            <person name="Vallenet D."/>
            <person name="Medigue C."/>
            <person name="Rocha E.P.C."/>
            <person name="Denamur E."/>
        </authorList>
    </citation>
    <scope>NUCLEOTIDE SEQUENCE [LARGE SCALE GENOMIC DNA]</scope>
    <source>
        <strain evidence="4">55989 / EAEC</strain>
    </source>
</reference>
<dbReference type="Proteomes" id="UP000000746">
    <property type="component" value="Chromosome"/>
</dbReference>
<organism evidence="3 4">
    <name type="scientific">Escherichia coli (strain 55989 / EAEC)</name>
    <dbReference type="NCBI Taxonomy" id="585055"/>
    <lineage>
        <taxon>Bacteria</taxon>
        <taxon>Pseudomonadati</taxon>
        <taxon>Pseudomonadota</taxon>
        <taxon>Gammaproteobacteria</taxon>
        <taxon>Enterobacterales</taxon>
        <taxon>Enterobacteriaceae</taxon>
        <taxon>Escherichia</taxon>
    </lineage>
</organism>